<reference evidence="2 3" key="1">
    <citation type="submission" date="2023-11" db="EMBL/GenBank/DDBJ databases">
        <authorList>
            <person name="Okamura Y."/>
        </authorList>
    </citation>
    <scope>NUCLEOTIDE SEQUENCE [LARGE SCALE GENOMIC DNA]</scope>
</reference>
<proteinExistence type="inferred from homology"/>
<dbReference type="AlphaFoldDB" id="A0AAV1IWM7"/>
<dbReference type="InterPro" id="IPR036045">
    <property type="entry name" value="Sec1-like_sf"/>
</dbReference>
<name>A0AAV1IWM7_9NEOP</name>
<dbReference type="InterPro" id="IPR027482">
    <property type="entry name" value="Sec1-like_dom2"/>
</dbReference>
<comment type="caution">
    <text evidence="2">The sequence shown here is derived from an EMBL/GenBank/DDBJ whole genome shotgun (WGS) entry which is preliminary data.</text>
</comment>
<organism evidence="2 3">
    <name type="scientific">Leptosia nina</name>
    <dbReference type="NCBI Taxonomy" id="320188"/>
    <lineage>
        <taxon>Eukaryota</taxon>
        <taxon>Metazoa</taxon>
        <taxon>Ecdysozoa</taxon>
        <taxon>Arthropoda</taxon>
        <taxon>Hexapoda</taxon>
        <taxon>Insecta</taxon>
        <taxon>Pterygota</taxon>
        <taxon>Neoptera</taxon>
        <taxon>Endopterygota</taxon>
        <taxon>Lepidoptera</taxon>
        <taxon>Glossata</taxon>
        <taxon>Ditrysia</taxon>
        <taxon>Papilionoidea</taxon>
        <taxon>Pieridae</taxon>
        <taxon>Pierinae</taxon>
        <taxon>Leptosia</taxon>
    </lineage>
</organism>
<dbReference type="SUPFAM" id="SSF56815">
    <property type="entry name" value="Sec1/munc18-like (SM) proteins"/>
    <property type="match status" value="1"/>
</dbReference>
<accession>A0AAV1IWM7</accession>
<dbReference type="InterPro" id="IPR001619">
    <property type="entry name" value="Sec1-like"/>
</dbReference>
<dbReference type="Pfam" id="PF00995">
    <property type="entry name" value="Sec1"/>
    <property type="match status" value="1"/>
</dbReference>
<evidence type="ECO:0000313" key="2">
    <source>
        <dbReference type="EMBL" id="CAK1541641.1"/>
    </source>
</evidence>
<dbReference type="Proteomes" id="UP001497472">
    <property type="component" value="Unassembled WGS sequence"/>
</dbReference>
<protein>
    <submittedName>
        <fullName evidence="2">Uncharacterized protein</fullName>
    </submittedName>
</protein>
<gene>
    <name evidence="2" type="ORF">LNINA_LOCUS1605</name>
</gene>
<keyword evidence="3" id="KW-1185">Reference proteome</keyword>
<evidence type="ECO:0000256" key="1">
    <source>
        <dbReference type="ARBA" id="ARBA00009884"/>
    </source>
</evidence>
<dbReference type="Gene3D" id="3.40.50.1910">
    <property type="match status" value="1"/>
</dbReference>
<dbReference type="EMBL" id="CAVLEF010000002">
    <property type="protein sequence ID" value="CAK1541641.1"/>
    <property type="molecule type" value="Genomic_DNA"/>
</dbReference>
<dbReference type="GO" id="GO:0016192">
    <property type="term" value="P:vesicle-mediated transport"/>
    <property type="evidence" value="ECO:0007669"/>
    <property type="project" value="InterPro"/>
</dbReference>
<comment type="similarity">
    <text evidence="1">Belongs to the STXBP/unc-18/SEC1 family.</text>
</comment>
<evidence type="ECO:0000313" key="3">
    <source>
        <dbReference type="Proteomes" id="UP001497472"/>
    </source>
</evidence>
<sequence>MGILPGPTLDQLQTLQPRMVRRNSISSENSSVDNPKIVLVFFIGGCTSHEVSALRSISQQEDSNVEFVILTTKLINGNTFIESILELD</sequence>